<proteinExistence type="predicted"/>
<sequence>MRSALYFVTALLAAGSAVASAVPSTGDVGGEDLKVVNLTEDDLEPIPDGELDKRGIFDCTPVVCKNKN</sequence>
<evidence type="ECO:0000313" key="2">
    <source>
        <dbReference type="EMBL" id="QSS49541.1"/>
    </source>
</evidence>
<dbReference type="Proteomes" id="UP000663419">
    <property type="component" value="Chromosome 1"/>
</dbReference>
<feature type="chain" id="PRO_5034989555" evidence="1">
    <location>
        <begin position="20"/>
        <end position="68"/>
    </location>
</feature>
<dbReference type="EMBL" id="CP069102">
    <property type="protein sequence ID" value="QSS49541.1"/>
    <property type="molecule type" value="Genomic_DNA"/>
</dbReference>
<dbReference type="VEuPathDB" id="FungiDB:I7I53_09927"/>
<evidence type="ECO:0000256" key="1">
    <source>
        <dbReference type="SAM" id="SignalP"/>
    </source>
</evidence>
<feature type="signal peptide" evidence="1">
    <location>
        <begin position="1"/>
        <end position="19"/>
    </location>
</feature>
<organism evidence="2 3">
    <name type="scientific">Ajellomyces capsulatus (strain H88)</name>
    <name type="common">Darling's disease fungus</name>
    <name type="synonym">Histoplasma capsulatum</name>
    <dbReference type="NCBI Taxonomy" id="544711"/>
    <lineage>
        <taxon>Eukaryota</taxon>
        <taxon>Fungi</taxon>
        <taxon>Dikarya</taxon>
        <taxon>Ascomycota</taxon>
        <taxon>Pezizomycotina</taxon>
        <taxon>Eurotiomycetes</taxon>
        <taxon>Eurotiomycetidae</taxon>
        <taxon>Onygenales</taxon>
        <taxon>Ajellomycetaceae</taxon>
        <taxon>Histoplasma</taxon>
    </lineage>
</organism>
<name>A0A8A1L7M1_AJEC8</name>
<keyword evidence="1" id="KW-0732">Signal</keyword>
<gene>
    <name evidence="2" type="ORF">I7I53_09927</name>
</gene>
<protein>
    <submittedName>
        <fullName evidence="2">Uncharacterized protein</fullName>
    </submittedName>
</protein>
<dbReference type="AlphaFoldDB" id="A0A8A1L7M1"/>
<accession>A0A8A1L7M1</accession>
<evidence type="ECO:0000313" key="3">
    <source>
        <dbReference type="Proteomes" id="UP000663419"/>
    </source>
</evidence>
<reference evidence="2" key="1">
    <citation type="submission" date="2021-01" db="EMBL/GenBank/DDBJ databases">
        <title>Chromosome-level genome assembly of a human fungal pathogen reveals clustering of transcriptionally co-regulated genes.</title>
        <authorList>
            <person name="Voorhies M."/>
            <person name="Cohen S."/>
            <person name="Shea T.P."/>
            <person name="Petrus S."/>
            <person name="Munoz J.F."/>
            <person name="Poplawski S."/>
            <person name="Goldman W.E."/>
            <person name="Michael T."/>
            <person name="Cuomo C.A."/>
            <person name="Sil A."/>
            <person name="Beyhan S."/>
        </authorList>
    </citation>
    <scope>NUCLEOTIDE SEQUENCE</scope>
    <source>
        <strain evidence="2">H88</strain>
    </source>
</reference>